<keyword evidence="13 16" id="KW-0830">Ubiquinone</keyword>
<comment type="similarity">
    <text evidence="16 17">Belongs to the NqrC family.</text>
</comment>
<evidence type="ECO:0000256" key="12">
    <source>
        <dbReference type="ARBA" id="ARBA00023065"/>
    </source>
</evidence>
<dbReference type="InterPro" id="IPR007329">
    <property type="entry name" value="FMN-bd"/>
</dbReference>
<evidence type="ECO:0000256" key="6">
    <source>
        <dbReference type="ARBA" id="ARBA00022643"/>
    </source>
</evidence>
<dbReference type="Proteomes" id="UP001320715">
    <property type="component" value="Unassembled WGS sequence"/>
</dbReference>
<accession>A0ABT1CKF8</accession>
<dbReference type="PIRSF" id="PIRSF009437">
    <property type="entry name" value="NQR-1_subunit_C"/>
    <property type="match status" value="1"/>
</dbReference>
<sequence length="266" mass="28561">MAELLSPIRKFFARSNDDLVKIIGMAVLVALVSSAAVSITSVMLKPYQEANRAAERQARIDQMLDTLPGMRDLMMESGVDTLETRLVNLDDGSFASSEDPAGFDLDAALQDSEASIALQADADTAGIKRRANLSPVYLLQKDGDLKLIVLPVYGAGYQSTIRAALAIEADLTTIAALAIVEQGDTPGFGARIEEPEWLALWPGKKIADETGAVRIELVRGGASTPYEVDGISGATRTSNGITNMLRFWLGDQGFGPFLSRLRQEGL</sequence>
<evidence type="ECO:0000256" key="5">
    <source>
        <dbReference type="ARBA" id="ARBA00022630"/>
    </source>
</evidence>
<comment type="subcellular location">
    <subcellularLocation>
        <location evidence="16">Cell membrane</location>
        <topology evidence="16">Single-pass membrane protein</topology>
    </subcellularLocation>
</comment>
<protein>
    <recommendedName>
        <fullName evidence="16 17">Na(+)-translocating NADH-quinone reductase subunit C</fullName>
        <shortName evidence="16 17">Na(+)-NQR subunit C</shortName>
        <shortName evidence="16 17">Na(+)-translocating NQR subunit C</shortName>
        <ecNumber evidence="16 17">7.2.1.1</ecNumber>
    </recommendedName>
    <alternativeName>
        <fullName evidence="16 17">NQR complex subunit C</fullName>
    </alternativeName>
    <alternativeName>
        <fullName evidence="16 17">NQR-1 subunit C</fullName>
    </alternativeName>
</protein>
<comment type="caution">
    <text evidence="16">Lacks conserved residue(s) required for the propagation of feature annotation.</text>
</comment>
<dbReference type="PANTHER" id="PTHR37838:SF1">
    <property type="entry name" value="NA(+)-TRANSLOCATING NADH-QUINONE REDUCTASE SUBUNIT C"/>
    <property type="match status" value="1"/>
</dbReference>
<dbReference type="NCBIfam" id="TIGR01938">
    <property type="entry name" value="nqrC"/>
    <property type="match status" value="1"/>
</dbReference>
<comment type="catalytic activity">
    <reaction evidence="16 17">
        <text>a ubiquinone + n Na(+)(in) + NADH + H(+) = a ubiquinol + n Na(+)(out) + NAD(+)</text>
        <dbReference type="Rhea" id="RHEA:47748"/>
        <dbReference type="Rhea" id="RHEA-COMP:9565"/>
        <dbReference type="Rhea" id="RHEA-COMP:9566"/>
        <dbReference type="ChEBI" id="CHEBI:15378"/>
        <dbReference type="ChEBI" id="CHEBI:16389"/>
        <dbReference type="ChEBI" id="CHEBI:17976"/>
        <dbReference type="ChEBI" id="CHEBI:29101"/>
        <dbReference type="ChEBI" id="CHEBI:57540"/>
        <dbReference type="ChEBI" id="CHEBI:57945"/>
        <dbReference type="EC" id="7.2.1.1"/>
    </reaction>
</comment>
<evidence type="ECO:0000256" key="9">
    <source>
        <dbReference type="ARBA" id="ARBA00022989"/>
    </source>
</evidence>
<comment type="caution">
    <text evidence="19">The sequence shown here is derived from an EMBL/GenBank/DDBJ whole genome shotgun (WGS) entry which is preliminary data.</text>
</comment>
<dbReference type="PANTHER" id="PTHR37838">
    <property type="entry name" value="NA(+)-TRANSLOCATING NADH-QUINONE REDUCTASE SUBUNIT C"/>
    <property type="match status" value="1"/>
</dbReference>
<feature type="domain" description="FMN-binding" evidence="18">
    <location>
        <begin position="156"/>
        <end position="252"/>
    </location>
</feature>
<keyword evidence="3" id="KW-0997">Cell inner membrane</keyword>
<gene>
    <name evidence="16 19" type="primary">nqrC</name>
    <name evidence="19" type="ORF">GTW23_00690</name>
</gene>
<keyword evidence="10 16" id="KW-0520">NAD</keyword>
<reference evidence="19 20" key="1">
    <citation type="submission" date="2020-01" db="EMBL/GenBank/DDBJ databases">
        <title>Genomes of bacteria type strains.</title>
        <authorList>
            <person name="Chen J."/>
            <person name="Zhu S."/>
            <person name="Yang J."/>
        </authorList>
    </citation>
    <scope>NUCLEOTIDE SEQUENCE [LARGE SCALE GENOMIC DNA]</scope>
    <source>
        <strain evidence="19 20">DSM 16655</strain>
    </source>
</reference>
<evidence type="ECO:0000256" key="14">
    <source>
        <dbReference type="ARBA" id="ARBA00023136"/>
    </source>
</evidence>
<dbReference type="InterPro" id="IPR010204">
    <property type="entry name" value="NqrC"/>
</dbReference>
<feature type="modified residue" description="FMN phosphoryl threonine" evidence="16">
    <location>
        <position position="235"/>
    </location>
</feature>
<evidence type="ECO:0000256" key="17">
    <source>
        <dbReference type="PIRNR" id="PIRNR009437"/>
    </source>
</evidence>
<dbReference type="HAMAP" id="MF_00427">
    <property type="entry name" value="NqrC"/>
    <property type="match status" value="1"/>
</dbReference>
<comment type="subunit">
    <text evidence="16 17">Composed of six subunits; NqrA, NqrB, NqrC, NqrD, NqrE and NqrF.</text>
</comment>
<keyword evidence="20" id="KW-1185">Reference proteome</keyword>
<keyword evidence="12 16" id="KW-0406">Ion transport</keyword>
<dbReference type="RefSeq" id="WP_252914238.1">
    <property type="nucleotide sequence ID" value="NZ_JAAAML010000001.1"/>
</dbReference>
<feature type="transmembrane region" description="Helical" evidence="16">
    <location>
        <begin position="20"/>
        <end position="44"/>
    </location>
</feature>
<evidence type="ECO:0000256" key="3">
    <source>
        <dbReference type="ARBA" id="ARBA00022519"/>
    </source>
</evidence>
<keyword evidence="6 16" id="KW-0288">FMN</keyword>
<keyword evidence="5 16" id="KW-0285">Flavoprotein</keyword>
<keyword evidence="11 16" id="KW-0915">Sodium</keyword>
<keyword evidence="2 16" id="KW-1003">Cell membrane</keyword>
<proteinExistence type="inferred from homology"/>
<comment type="cofactor">
    <cofactor evidence="16 17">
        <name>FMN</name>
        <dbReference type="ChEBI" id="CHEBI:58210"/>
    </cofactor>
</comment>
<evidence type="ECO:0000256" key="13">
    <source>
        <dbReference type="ARBA" id="ARBA00023075"/>
    </source>
</evidence>
<evidence type="ECO:0000313" key="20">
    <source>
        <dbReference type="Proteomes" id="UP001320715"/>
    </source>
</evidence>
<comment type="function">
    <text evidence="16">NQR complex catalyzes the reduction of ubiquinone-1 to ubiquinol by two successive reactions, coupled with the transport of Na(+) ions from the cytoplasm to the periplasm. NqrA to NqrE are probably involved in the second step, the conversion of ubisemiquinone to ubiquinol.</text>
</comment>
<evidence type="ECO:0000256" key="1">
    <source>
        <dbReference type="ARBA" id="ARBA00022448"/>
    </source>
</evidence>
<evidence type="ECO:0000256" key="7">
    <source>
        <dbReference type="ARBA" id="ARBA00022692"/>
    </source>
</evidence>
<dbReference type="Pfam" id="PF04205">
    <property type="entry name" value="FMN_bind"/>
    <property type="match status" value="1"/>
</dbReference>
<keyword evidence="1 16" id="KW-0813">Transport</keyword>
<evidence type="ECO:0000256" key="16">
    <source>
        <dbReference type="HAMAP-Rule" id="MF_00427"/>
    </source>
</evidence>
<keyword evidence="8 16" id="KW-1278">Translocase</keyword>
<evidence type="ECO:0000259" key="18">
    <source>
        <dbReference type="SMART" id="SM00900"/>
    </source>
</evidence>
<keyword evidence="4 16" id="KW-0597">Phosphoprotein</keyword>
<evidence type="ECO:0000313" key="19">
    <source>
        <dbReference type="EMBL" id="MCO6406674.1"/>
    </source>
</evidence>
<evidence type="ECO:0000256" key="2">
    <source>
        <dbReference type="ARBA" id="ARBA00022475"/>
    </source>
</evidence>
<dbReference type="EMBL" id="JAAAML010000001">
    <property type="protein sequence ID" value="MCO6406674.1"/>
    <property type="molecule type" value="Genomic_DNA"/>
</dbReference>
<name>A0ABT1CKF8_9HYPH</name>
<evidence type="ECO:0000256" key="15">
    <source>
        <dbReference type="ARBA" id="ARBA00023201"/>
    </source>
</evidence>
<evidence type="ECO:0000256" key="8">
    <source>
        <dbReference type="ARBA" id="ARBA00022967"/>
    </source>
</evidence>
<dbReference type="SMART" id="SM00900">
    <property type="entry name" value="FMN_bind"/>
    <property type="match status" value="1"/>
</dbReference>
<keyword evidence="9 16" id="KW-1133">Transmembrane helix</keyword>
<keyword evidence="14 16" id="KW-0472">Membrane</keyword>
<keyword evidence="15 16" id="KW-0739">Sodium transport</keyword>
<evidence type="ECO:0000256" key="10">
    <source>
        <dbReference type="ARBA" id="ARBA00023027"/>
    </source>
</evidence>
<dbReference type="EC" id="7.2.1.1" evidence="16 17"/>
<evidence type="ECO:0000256" key="4">
    <source>
        <dbReference type="ARBA" id="ARBA00022553"/>
    </source>
</evidence>
<organism evidence="19 20">
    <name type="scientific">Hoeflea alexandrii</name>
    <dbReference type="NCBI Taxonomy" id="288436"/>
    <lineage>
        <taxon>Bacteria</taxon>
        <taxon>Pseudomonadati</taxon>
        <taxon>Pseudomonadota</taxon>
        <taxon>Alphaproteobacteria</taxon>
        <taxon>Hyphomicrobiales</taxon>
        <taxon>Rhizobiaceae</taxon>
        <taxon>Hoeflea</taxon>
    </lineage>
</organism>
<keyword evidence="7 16" id="KW-0812">Transmembrane</keyword>
<evidence type="ECO:0000256" key="11">
    <source>
        <dbReference type="ARBA" id="ARBA00023053"/>
    </source>
</evidence>